<dbReference type="OrthoDB" id="409004at2759"/>
<evidence type="ECO:0000313" key="2">
    <source>
        <dbReference type="Proteomes" id="UP000085678"/>
    </source>
</evidence>
<reference evidence="3" key="1">
    <citation type="submission" date="2025-08" db="UniProtKB">
        <authorList>
            <consortium name="RefSeq"/>
        </authorList>
    </citation>
    <scope>IDENTIFICATION</scope>
    <source>
        <tissue evidence="3">Gonads</tissue>
    </source>
</reference>
<accession>A0A1S3IAG6</accession>
<sequence>MMKLVIVAVLVCAVAATYKDFPYYGRYAYGRPVRYAPIAGRPEDYLASCAGVIYNTNTQDCCGGYVYNRATQDCCAGSLIIIKPAQCPGVPLPPVDPIYAPGYGKKY</sequence>
<dbReference type="RefSeq" id="XP_013395158.1">
    <property type="nucleotide sequence ID" value="XM_013539704.1"/>
</dbReference>
<feature type="chain" id="PRO_5010280825" evidence="1">
    <location>
        <begin position="17"/>
        <end position="107"/>
    </location>
</feature>
<protein>
    <submittedName>
        <fullName evidence="3">Uncharacterized protein LOC106162411</fullName>
    </submittedName>
</protein>
<evidence type="ECO:0000256" key="1">
    <source>
        <dbReference type="SAM" id="SignalP"/>
    </source>
</evidence>
<organism evidence="2 3">
    <name type="scientific">Lingula anatina</name>
    <name type="common">Brachiopod</name>
    <name type="synonym">Lingula unguis</name>
    <dbReference type="NCBI Taxonomy" id="7574"/>
    <lineage>
        <taxon>Eukaryota</taxon>
        <taxon>Metazoa</taxon>
        <taxon>Spiralia</taxon>
        <taxon>Lophotrochozoa</taxon>
        <taxon>Brachiopoda</taxon>
        <taxon>Linguliformea</taxon>
        <taxon>Lingulata</taxon>
        <taxon>Lingulida</taxon>
        <taxon>Linguloidea</taxon>
        <taxon>Lingulidae</taxon>
        <taxon>Lingula</taxon>
    </lineage>
</organism>
<dbReference type="GeneID" id="106162411"/>
<name>A0A1S3IAG6_LINAN</name>
<keyword evidence="1" id="KW-0732">Signal</keyword>
<dbReference type="Proteomes" id="UP000085678">
    <property type="component" value="Unplaced"/>
</dbReference>
<proteinExistence type="predicted"/>
<dbReference type="InParanoid" id="A0A1S3IAG6"/>
<keyword evidence="2" id="KW-1185">Reference proteome</keyword>
<dbReference type="AlphaFoldDB" id="A0A1S3IAG6"/>
<evidence type="ECO:0000313" key="3">
    <source>
        <dbReference type="RefSeq" id="XP_013395158.1"/>
    </source>
</evidence>
<feature type="signal peptide" evidence="1">
    <location>
        <begin position="1"/>
        <end position="16"/>
    </location>
</feature>
<dbReference type="KEGG" id="lak:106162411"/>
<gene>
    <name evidence="3" type="primary">LOC106162411</name>
</gene>